<dbReference type="PANTHER" id="PTHR30483:SF6">
    <property type="entry name" value="PERIPLASMIC BINDING PROTEIN OF ABC TRANSPORTER FOR NATURAL AMINO ACIDS"/>
    <property type="match status" value="1"/>
</dbReference>
<comment type="caution">
    <text evidence="6">The sequence shown here is derived from an EMBL/GenBank/DDBJ whole genome shotgun (WGS) entry which is preliminary data.</text>
</comment>
<evidence type="ECO:0000256" key="2">
    <source>
        <dbReference type="ARBA" id="ARBA00022729"/>
    </source>
</evidence>
<dbReference type="SUPFAM" id="SSF53822">
    <property type="entry name" value="Periplasmic binding protein-like I"/>
    <property type="match status" value="1"/>
</dbReference>
<feature type="chain" id="PRO_5038116364" evidence="4">
    <location>
        <begin position="33"/>
        <end position="409"/>
    </location>
</feature>
<keyword evidence="7" id="KW-1185">Reference proteome</keyword>
<dbReference type="InterPro" id="IPR028082">
    <property type="entry name" value="Peripla_BP_I"/>
</dbReference>
<evidence type="ECO:0000256" key="4">
    <source>
        <dbReference type="SAM" id="SignalP"/>
    </source>
</evidence>
<dbReference type="EMBL" id="BMFJ01000001">
    <property type="protein sequence ID" value="GGE27391.1"/>
    <property type="molecule type" value="Genomic_DNA"/>
</dbReference>
<protein>
    <submittedName>
        <fullName evidence="6">ABC transporter substrate-binding protein</fullName>
    </submittedName>
</protein>
<dbReference type="Proteomes" id="UP000612855">
    <property type="component" value="Unassembled WGS sequence"/>
</dbReference>
<evidence type="ECO:0000259" key="5">
    <source>
        <dbReference type="Pfam" id="PF13458"/>
    </source>
</evidence>
<evidence type="ECO:0000256" key="3">
    <source>
        <dbReference type="ARBA" id="ARBA00022970"/>
    </source>
</evidence>
<feature type="signal peptide" evidence="4">
    <location>
        <begin position="1"/>
        <end position="32"/>
    </location>
</feature>
<evidence type="ECO:0000313" key="6">
    <source>
        <dbReference type="EMBL" id="GGE27391.1"/>
    </source>
</evidence>
<keyword evidence="3" id="KW-0029">Amino-acid transport</keyword>
<dbReference type="InterPro" id="IPR028081">
    <property type="entry name" value="Leu-bd"/>
</dbReference>
<dbReference type="AlphaFoldDB" id="A0A917A4S1"/>
<evidence type="ECO:0000313" key="7">
    <source>
        <dbReference type="Proteomes" id="UP000612855"/>
    </source>
</evidence>
<sequence>MLRVQREENNMLRKFALSTVAASALLATPALATDITLGVLNDQSGVYADLSGKGSVIAAQMAVADFDAAGKGINVNIISADHQNKPDIASNIARQWYDQDGVDAILDVPTSSTALAVADVTAEFKKVFINSGAATSDLTRGNCQPTTIHWTYDTAALANGTGKAVTEAGGDTWFFLTADYAFGHALERDTKAVVEANGGQVLGAVAHPFPGTDFSSFLLQAQASGAKVIGLANAGADTVNSIKQAAEFGIVQAGQKLAGLLLFINNVHSLGTQTAQGLQMTTAFYWDMNDDTRAFSERFRAEAGAPPSMVQAGVYAGTLHYLKAVEAVGSDDAEAIVAKMKEMETDDPLFGKGYIRKDGRVIHDMYLMEVKTPDESENDWDLLKLVATIPGEEAFLPMEDGGCAFALAN</sequence>
<accession>A0A917A4S1</accession>
<dbReference type="GO" id="GO:0006865">
    <property type="term" value="P:amino acid transport"/>
    <property type="evidence" value="ECO:0007669"/>
    <property type="project" value="UniProtKB-KW"/>
</dbReference>
<dbReference type="Pfam" id="PF13458">
    <property type="entry name" value="Peripla_BP_6"/>
    <property type="match status" value="1"/>
</dbReference>
<dbReference type="CDD" id="cd06327">
    <property type="entry name" value="PBP1_SBP-like"/>
    <property type="match status" value="1"/>
</dbReference>
<keyword evidence="2 4" id="KW-0732">Signal</keyword>
<name>A0A917A4S1_9RHOB</name>
<feature type="domain" description="Leucine-binding protein" evidence="5">
    <location>
        <begin position="35"/>
        <end position="371"/>
    </location>
</feature>
<keyword evidence="3" id="KW-0813">Transport</keyword>
<dbReference type="Gene3D" id="3.40.50.2300">
    <property type="match status" value="2"/>
</dbReference>
<dbReference type="InterPro" id="IPR051010">
    <property type="entry name" value="BCAA_transport"/>
</dbReference>
<organism evidence="6 7">
    <name type="scientific">Primorskyibacter flagellatus</name>
    <dbReference type="NCBI Taxonomy" id="1387277"/>
    <lineage>
        <taxon>Bacteria</taxon>
        <taxon>Pseudomonadati</taxon>
        <taxon>Pseudomonadota</taxon>
        <taxon>Alphaproteobacteria</taxon>
        <taxon>Rhodobacterales</taxon>
        <taxon>Roseobacteraceae</taxon>
        <taxon>Primorskyibacter</taxon>
    </lineage>
</organism>
<reference evidence="7" key="1">
    <citation type="journal article" date="2019" name="Int. J. Syst. Evol. Microbiol.">
        <title>The Global Catalogue of Microorganisms (GCM) 10K type strain sequencing project: providing services to taxonomists for standard genome sequencing and annotation.</title>
        <authorList>
            <consortium name="The Broad Institute Genomics Platform"/>
            <consortium name="The Broad Institute Genome Sequencing Center for Infectious Disease"/>
            <person name="Wu L."/>
            <person name="Ma J."/>
        </authorList>
    </citation>
    <scope>NUCLEOTIDE SEQUENCE [LARGE SCALE GENOMIC DNA]</scope>
    <source>
        <strain evidence="7">CGMCC 1.12664</strain>
    </source>
</reference>
<evidence type="ECO:0000256" key="1">
    <source>
        <dbReference type="ARBA" id="ARBA00010062"/>
    </source>
</evidence>
<gene>
    <name evidence="6" type="ORF">GCM10011360_14610</name>
</gene>
<proteinExistence type="inferred from homology"/>
<dbReference type="PANTHER" id="PTHR30483">
    <property type="entry name" value="LEUCINE-SPECIFIC-BINDING PROTEIN"/>
    <property type="match status" value="1"/>
</dbReference>
<comment type="similarity">
    <text evidence="1">Belongs to the leucine-binding protein family.</text>
</comment>